<name>A0ABM9ZRB2_9BACT</name>
<dbReference type="InterPro" id="IPR002036">
    <property type="entry name" value="YbeY"/>
</dbReference>
<evidence type="ECO:0000256" key="4">
    <source>
        <dbReference type="ARBA" id="ARBA00022759"/>
    </source>
</evidence>
<comment type="subcellular location">
    <subcellularLocation>
        <location evidence="7">Cytoplasm</location>
    </subcellularLocation>
</comment>
<feature type="binding site" evidence="7">
    <location>
        <position position="147"/>
    </location>
    <ligand>
        <name>Zn(2+)</name>
        <dbReference type="ChEBI" id="CHEBI:29105"/>
        <note>catalytic</note>
    </ligand>
</feature>
<comment type="cofactor">
    <cofactor evidence="7">
        <name>Zn(2+)</name>
        <dbReference type="ChEBI" id="CHEBI:29105"/>
    </cofactor>
    <text evidence="7">Binds 1 zinc ion.</text>
</comment>
<dbReference type="InterPro" id="IPR023091">
    <property type="entry name" value="MetalPrtase_cat_dom_sf_prd"/>
</dbReference>
<reference evidence="8 9" key="1">
    <citation type="submission" date="2009-12" db="EMBL/GenBank/DDBJ databases">
        <authorList>
            <person name="Shrivastava S."/>
            <person name="Madupu R."/>
            <person name="Durkin A.S."/>
            <person name="Torralba M."/>
            <person name="Methe B."/>
            <person name="Sutton G.G."/>
            <person name="Strausberg R.L."/>
            <person name="Nelson K.E."/>
        </authorList>
    </citation>
    <scope>NUCLEOTIDE SEQUENCE [LARGE SCALE GENOMIC DNA]</scope>
    <source>
        <strain evidence="8 9">W5455</strain>
    </source>
</reference>
<evidence type="ECO:0000256" key="6">
    <source>
        <dbReference type="ARBA" id="ARBA00022833"/>
    </source>
</evidence>
<dbReference type="PANTHER" id="PTHR46986">
    <property type="entry name" value="ENDORIBONUCLEASE YBEY, CHLOROPLASTIC"/>
    <property type="match status" value="1"/>
</dbReference>
<dbReference type="Proteomes" id="UP000006462">
    <property type="component" value="Unassembled WGS sequence"/>
</dbReference>
<keyword evidence="9" id="KW-1185">Reference proteome</keyword>
<keyword evidence="3 7" id="KW-0479">Metal-binding</keyword>
<evidence type="ECO:0000256" key="7">
    <source>
        <dbReference type="HAMAP-Rule" id="MF_00009"/>
    </source>
</evidence>
<protein>
    <recommendedName>
        <fullName evidence="7">Endoribonuclease YbeY</fullName>
        <ecNumber evidence="7">3.1.-.-</ecNumber>
    </recommendedName>
</protein>
<dbReference type="NCBIfam" id="TIGR00043">
    <property type="entry name" value="rRNA maturation RNase YbeY"/>
    <property type="match status" value="1"/>
</dbReference>
<proteinExistence type="inferred from homology"/>
<evidence type="ECO:0000256" key="2">
    <source>
        <dbReference type="ARBA" id="ARBA00022722"/>
    </source>
</evidence>
<dbReference type="HAMAP" id="MF_00009">
    <property type="entry name" value="Endoribonucl_YbeY"/>
    <property type="match status" value="1"/>
</dbReference>
<keyword evidence="6 7" id="KW-0862">Zinc</keyword>
<comment type="similarity">
    <text evidence="1 7">Belongs to the endoribonuclease YbeY family.</text>
</comment>
<sequence length="190" mass="21807">MSRFKLKQRRRKNPEARILIASDIEQDPLLTLAKTNIATFERLAADLYDVHWPVWRAHGGVQISLQFLDETRMAEVNSEYRQTHAPTDVLSFPLFEKEGRFVPDAQLPPLLLGDIVVCPAVIRKNAVERRVSEESELALVVFHGILHLLAWDHDTPEKQERMWSVQEHFRDLFLKGLSGPVAGNAAHERK</sequence>
<keyword evidence="4 7" id="KW-0255">Endonuclease</keyword>
<dbReference type="SUPFAM" id="SSF55486">
    <property type="entry name" value="Metalloproteases ('zincins'), catalytic domain"/>
    <property type="match status" value="1"/>
</dbReference>
<dbReference type="EMBL" id="ADFP01000135">
    <property type="protein sequence ID" value="EFB89460.1"/>
    <property type="molecule type" value="Genomic_DNA"/>
</dbReference>
<evidence type="ECO:0000313" key="8">
    <source>
        <dbReference type="EMBL" id="EFB89460.1"/>
    </source>
</evidence>
<evidence type="ECO:0000256" key="5">
    <source>
        <dbReference type="ARBA" id="ARBA00022801"/>
    </source>
</evidence>
<keyword evidence="7" id="KW-0698">rRNA processing</keyword>
<feature type="binding site" evidence="7">
    <location>
        <position position="143"/>
    </location>
    <ligand>
        <name>Zn(2+)</name>
        <dbReference type="ChEBI" id="CHEBI:29105"/>
        <note>catalytic</note>
    </ligand>
</feature>
<dbReference type="Gene3D" id="3.40.390.30">
    <property type="entry name" value="Metalloproteases ('zincins'), catalytic domain"/>
    <property type="match status" value="1"/>
</dbReference>
<dbReference type="Pfam" id="PF02130">
    <property type="entry name" value="YbeY"/>
    <property type="match status" value="1"/>
</dbReference>
<gene>
    <name evidence="7 8" type="primary">ybeY</name>
    <name evidence="8" type="ORF">HMPREF7215_0228</name>
</gene>
<evidence type="ECO:0000313" key="9">
    <source>
        <dbReference type="Proteomes" id="UP000006462"/>
    </source>
</evidence>
<dbReference type="PANTHER" id="PTHR46986:SF1">
    <property type="entry name" value="ENDORIBONUCLEASE YBEY, CHLOROPLASTIC"/>
    <property type="match status" value="1"/>
</dbReference>
<comment type="function">
    <text evidence="7">Single strand-specific metallo-endoribonuclease involved in late-stage 70S ribosome quality control and in maturation of the 3' terminus of the 16S rRNA.</text>
</comment>
<organism evidence="8 9">
    <name type="scientific">Pyramidobacter piscolens W5455</name>
    <dbReference type="NCBI Taxonomy" id="352165"/>
    <lineage>
        <taxon>Bacteria</taxon>
        <taxon>Thermotogati</taxon>
        <taxon>Synergistota</taxon>
        <taxon>Synergistia</taxon>
        <taxon>Synergistales</taxon>
        <taxon>Dethiosulfovibrionaceae</taxon>
        <taxon>Pyramidobacter</taxon>
    </lineage>
</organism>
<keyword evidence="7" id="KW-0963">Cytoplasm</keyword>
<dbReference type="EC" id="3.1.-.-" evidence="7"/>
<evidence type="ECO:0000256" key="1">
    <source>
        <dbReference type="ARBA" id="ARBA00010875"/>
    </source>
</evidence>
<comment type="caution">
    <text evidence="8">The sequence shown here is derived from an EMBL/GenBank/DDBJ whole genome shotgun (WGS) entry which is preliminary data.</text>
</comment>
<keyword evidence="7" id="KW-0690">Ribosome biogenesis</keyword>
<accession>A0ABM9ZRB2</accession>
<keyword evidence="2 7" id="KW-0540">Nuclease</keyword>
<feature type="binding site" evidence="7">
    <location>
        <position position="153"/>
    </location>
    <ligand>
        <name>Zn(2+)</name>
        <dbReference type="ChEBI" id="CHEBI:29105"/>
        <note>catalytic</note>
    </ligand>
</feature>
<evidence type="ECO:0000256" key="3">
    <source>
        <dbReference type="ARBA" id="ARBA00022723"/>
    </source>
</evidence>
<keyword evidence="5 7" id="KW-0378">Hydrolase</keyword>